<sequence>MELSNISPEELTAMIAALDYVWNHDLEEKVIEEFMENEFTEEGENFPEMFEEWHFEKAQGTLLDKAYDESILVDSHDFDDFDDTYPCGCCMCCGCTCDDYMWEDDGSFDDDDWGDDD</sequence>
<protein>
    <submittedName>
        <fullName evidence="1">Uncharacterized protein</fullName>
    </submittedName>
</protein>
<accession>A0AAE8BE17</accession>
<organism evidence="1 2">
    <name type="scientific">Enterococcus phage SSsP-1</name>
    <dbReference type="NCBI Taxonomy" id="2859527"/>
    <lineage>
        <taxon>Viruses</taxon>
        <taxon>Duplodnaviria</taxon>
        <taxon>Heunggongvirae</taxon>
        <taxon>Uroviricota</taxon>
        <taxon>Caudoviricetes</taxon>
        <taxon>Saphexavirus</taxon>
        <taxon>Saphexavirus SSsP1</taxon>
    </lineage>
</organism>
<evidence type="ECO:0000313" key="2">
    <source>
        <dbReference type="Proteomes" id="UP000827296"/>
    </source>
</evidence>
<dbReference type="EMBL" id="MZ333457">
    <property type="protein sequence ID" value="QYI86560.1"/>
    <property type="molecule type" value="Genomic_DNA"/>
</dbReference>
<reference evidence="1 2" key="1">
    <citation type="journal article" date="2022" name="Viruses">
        <title>Two Novel Lytic Bacteriophages Infecting Enterococcus spp. Are Promising Candidates for Targeted Antibacterial Therapy.</title>
        <authorList>
            <person name="Tkachev P.V."/>
            <person name="Pchelin I.M."/>
            <person name="Azarov D.V."/>
            <person name="Gorshkov A.N."/>
            <person name="Shamova O.V."/>
            <person name="Dmitriev A.V."/>
            <person name="Goncharov A.E."/>
        </authorList>
    </citation>
    <scope>NUCLEOTIDE SEQUENCE [LARGE SCALE GENOMIC DNA]</scope>
</reference>
<dbReference type="Proteomes" id="UP000827296">
    <property type="component" value="Segment"/>
</dbReference>
<name>A0AAE8BE17_9CAUD</name>
<evidence type="ECO:0000313" key="1">
    <source>
        <dbReference type="EMBL" id="QYI86560.1"/>
    </source>
</evidence>
<proteinExistence type="predicted"/>
<keyword evidence="2" id="KW-1185">Reference proteome</keyword>